<comment type="caution">
    <text evidence="9">The sequence shown here is derived from an EMBL/GenBank/DDBJ whole genome shotgun (WGS) entry which is preliminary data.</text>
</comment>
<comment type="subcellular location">
    <subcellularLocation>
        <location evidence="1 5 6">Nucleus</location>
    </subcellularLocation>
</comment>
<evidence type="ECO:0000256" key="1">
    <source>
        <dbReference type="ARBA" id="ARBA00004123"/>
    </source>
</evidence>
<evidence type="ECO:0000313" key="9">
    <source>
        <dbReference type="EMBL" id="KAJ5403891.1"/>
    </source>
</evidence>
<organism evidence="9 10">
    <name type="scientific">Penicillium cosmopolitanum</name>
    <dbReference type="NCBI Taxonomy" id="1131564"/>
    <lineage>
        <taxon>Eukaryota</taxon>
        <taxon>Fungi</taxon>
        <taxon>Dikarya</taxon>
        <taxon>Ascomycota</taxon>
        <taxon>Pezizomycotina</taxon>
        <taxon>Eurotiomycetes</taxon>
        <taxon>Eurotiomycetidae</taxon>
        <taxon>Eurotiales</taxon>
        <taxon>Aspergillaceae</taxon>
        <taxon>Penicillium</taxon>
    </lineage>
</organism>
<dbReference type="OrthoDB" id="6159439at2759"/>
<feature type="region of interest" description="Disordered" evidence="7">
    <location>
        <begin position="34"/>
        <end position="114"/>
    </location>
</feature>
<reference evidence="9" key="1">
    <citation type="submission" date="2022-12" db="EMBL/GenBank/DDBJ databases">
        <authorList>
            <person name="Petersen C."/>
        </authorList>
    </citation>
    <scope>NUCLEOTIDE SEQUENCE</scope>
    <source>
        <strain evidence="9">IBT 29677</strain>
    </source>
</reference>
<gene>
    <name evidence="9" type="ORF">N7509_003762</name>
</gene>
<dbReference type="CDD" id="cd00086">
    <property type="entry name" value="homeodomain"/>
    <property type="match status" value="1"/>
</dbReference>
<dbReference type="Pfam" id="PF00046">
    <property type="entry name" value="Homeodomain"/>
    <property type="match status" value="1"/>
</dbReference>
<dbReference type="SUPFAM" id="SSF46689">
    <property type="entry name" value="Homeodomain-like"/>
    <property type="match status" value="1"/>
</dbReference>
<evidence type="ECO:0000256" key="7">
    <source>
        <dbReference type="SAM" id="MobiDB-lite"/>
    </source>
</evidence>
<feature type="region of interest" description="Disordered" evidence="7">
    <location>
        <begin position="126"/>
        <end position="195"/>
    </location>
</feature>
<dbReference type="PROSITE" id="PS50071">
    <property type="entry name" value="HOMEOBOX_2"/>
    <property type="match status" value="1"/>
</dbReference>
<evidence type="ECO:0000313" key="10">
    <source>
        <dbReference type="Proteomes" id="UP001147747"/>
    </source>
</evidence>
<dbReference type="EMBL" id="JAPZBU010000005">
    <property type="protein sequence ID" value="KAJ5403891.1"/>
    <property type="molecule type" value="Genomic_DNA"/>
</dbReference>
<evidence type="ECO:0000256" key="5">
    <source>
        <dbReference type="PROSITE-ProRule" id="PRU00108"/>
    </source>
</evidence>
<feature type="compositionally biased region" description="Polar residues" evidence="7">
    <location>
        <begin position="278"/>
        <end position="287"/>
    </location>
</feature>
<dbReference type="PANTHER" id="PTHR24208:SF166">
    <property type="entry name" value="LIM HOMEOBOX TRANSCRIPTION FACTOR 1 ALPHA, ISOFORM B"/>
    <property type="match status" value="1"/>
</dbReference>
<keyword evidence="2 5" id="KW-0238">DNA-binding</keyword>
<feature type="compositionally biased region" description="Polar residues" evidence="7">
    <location>
        <begin position="41"/>
        <end position="51"/>
    </location>
</feature>
<keyword evidence="4 5" id="KW-0539">Nucleus</keyword>
<feature type="compositionally biased region" description="Basic and acidic residues" evidence="7">
    <location>
        <begin position="154"/>
        <end position="189"/>
    </location>
</feature>
<dbReference type="GO" id="GO:0000977">
    <property type="term" value="F:RNA polymerase II transcription regulatory region sequence-specific DNA binding"/>
    <property type="evidence" value="ECO:0007669"/>
    <property type="project" value="TreeGrafter"/>
</dbReference>
<dbReference type="SMART" id="SM00389">
    <property type="entry name" value="HOX"/>
    <property type="match status" value="1"/>
</dbReference>
<name>A0A9W9W5Q9_9EURO</name>
<dbReference type="GeneID" id="81367379"/>
<evidence type="ECO:0000259" key="8">
    <source>
        <dbReference type="PROSITE" id="PS50071"/>
    </source>
</evidence>
<keyword evidence="10" id="KW-1185">Reference proteome</keyword>
<protein>
    <recommendedName>
        <fullName evidence="8">Homeobox domain-containing protein</fullName>
    </recommendedName>
</protein>
<accession>A0A9W9W5Q9</accession>
<dbReference type="PANTHER" id="PTHR24208">
    <property type="entry name" value="LIM/HOMEOBOX PROTEIN LHX"/>
    <property type="match status" value="1"/>
</dbReference>
<feature type="domain" description="Homeobox" evidence="8">
    <location>
        <begin position="188"/>
        <end position="249"/>
    </location>
</feature>
<dbReference type="GO" id="GO:0000981">
    <property type="term" value="F:DNA-binding transcription factor activity, RNA polymerase II-specific"/>
    <property type="evidence" value="ECO:0007669"/>
    <property type="project" value="TreeGrafter"/>
</dbReference>
<dbReference type="InterPro" id="IPR001356">
    <property type="entry name" value="HD"/>
</dbReference>
<dbReference type="InterPro" id="IPR009057">
    <property type="entry name" value="Homeodomain-like_sf"/>
</dbReference>
<feature type="compositionally biased region" description="Low complexity" evidence="7">
    <location>
        <begin position="78"/>
        <end position="92"/>
    </location>
</feature>
<dbReference type="InterPro" id="IPR050453">
    <property type="entry name" value="LIM_Homeobox_TF"/>
</dbReference>
<sequence length="591" mass="64969">MSIGGPCLWVPSLSSPVPSPLSAVSSHFSAISRHGERVSSLPRTSSPQSTFPRELALDISSLRRSAEMQRAGAKAENASTTPVPSTTASSATYGGEIPPHSSFNPASGTGRDDALPRVKLEIPGRSYTDFSMSSSQGGSSHLGEMSDASQLGLDSKDEHEHDRDSTVSPSDERGDTLDGDDSKSPSLEKKKMKRFRLTHNQTRFLMSEFTRQAHPDAAHRERLSREIPGLTPRQVQVWFQNRRAKLKRLTTNDRERMLKSRALPDDFDTTKVLRTPFESKSTGQTPVASPHDYGVPNPDFAALRTLRTDCFQRPNEEDYLVSPLSSASTAGTYMSSAGQGRTDGLPQPSIMYGRPMASSSMSDLHRTIRSDYSITRSSSVSDASSQPPSFHPGMQLHNRFTPTSNQPGMPYGRQPMEYGVPRHPGTMMTGYDQSQSFEGSVSPTDSQGNQMPYELGSIGLSIFTPRKPRLKSNSWVTRHPTPKLPVPTSNVWNEFANATWETNALPAISTCLNATGIQTLPLRSSLGTYGHSSLYTIQLLNAEPPHLLRSIRTRSRCPRSHAAKPATSRFLPIQIQQPTLQLLELHPTIMR</sequence>
<dbReference type="GO" id="GO:0005634">
    <property type="term" value="C:nucleus"/>
    <property type="evidence" value="ECO:0007669"/>
    <property type="project" value="UniProtKB-SubCell"/>
</dbReference>
<feature type="region of interest" description="Disordered" evidence="7">
    <location>
        <begin position="275"/>
        <end position="294"/>
    </location>
</feature>
<dbReference type="Proteomes" id="UP001147747">
    <property type="component" value="Unassembled WGS sequence"/>
</dbReference>
<dbReference type="Gene3D" id="1.10.10.60">
    <property type="entry name" value="Homeodomain-like"/>
    <property type="match status" value="1"/>
</dbReference>
<reference evidence="9" key="2">
    <citation type="journal article" date="2023" name="IMA Fungus">
        <title>Comparative genomic study of the Penicillium genus elucidates a diverse pangenome and 15 lateral gene transfer events.</title>
        <authorList>
            <person name="Petersen C."/>
            <person name="Sorensen T."/>
            <person name="Nielsen M.R."/>
            <person name="Sondergaard T.E."/>
            <person name="Sorensen J.L."/>
            <person name="Fitzpatrick D.A."/>
            <person name="Frisvad J.C."/>
            <person name="Nielsen K.L."/>
        </authorList>
    </citation>
    <scope>NUCLEOTIDE SEQUENCE</scope>
    <source>
        <strain evidence="9">IBT 29677</strain>
    </source>
</reference>
<evidence type="ECO:0000256" key="3">
    <source>
        <dbReference type="ARBA" id="ARBA00023155"/>
    </source>
</evidence>
<feature type="DNA-binding region" description="Homeobox" evidence="5">
    <location>
        <begin position="190"/>
        <end position="250"/>
    </location>
</feature>
<evidence type="ECO:0000256" key="2">
    <source>
        <dbReference type="ARBA" id="ARBA00023125"/>
    </source>
</evidence>
<proteinExistence type="predicted"/>
<dbReference type="RefSeq" id="XP_056491133.1">
    <property type="nucleotide sequence ID" value="XM_056628399.1"/>
</dbReference>
<evidence type="ECO:0000256" key="4">
    <source>
        <dbReference type="ARBA" id="ARBA00023242"/>
    </source>
</evidence>
<dbReference type="AlphaFoldDB" id="A0A9W9W5Q9"/>
<keyword evidence="3 5" id="KW-0371">Homeobox</keyword>
<evidence type="ECO:0000256" key="6">
    <source>
        <dbReference type="RuleBase" id="RU000682"/>
    </source>
</evidence>